<feature type="compositionally biased region" description="Basic residues" evidence="1">
    <location>
        <begin position="176"/>
        <end position="191"/>
    </location>
</feature>
<feature type="compositionally biased region" description="Basic and acidic residues" evidence="1">
    <location>
        <begin position="83"/>
        <end position="102"/>
    </location>
</feature>
<dbReference type="EMBL" id="SEOQ01000829">
    <property type="protein sequence ID" value="TFY56425.1"/>
    <property type="molecule type" value="Genomic_DNA"/>
</dbReference>
<proteinExistence type="predicted"/>
<dbReference type="AlphaFoldDB" id="A0A4Y9Y231"/>
<organism evidence="2 3">
    <name type="scientific">Dentipellis fragilis</name>
    <dbReference type="NCBI Taxonomy" id="205917"/>
    <lineage>
        <taxon>Eukaryota</taxon>
        <taxon>Fungi</taxon>
        <taxon>Dikarya</taxon>
        <taxon>Basidiomycota</taxon>
        <taxon>Agaricomycotina</taxon>
        <taxon>Agaricomycetes</taxon>
        <taxon>Russulales</taxon>
        <taxon>Hericiaceae</taxon>
        <taxon>Dentipellis</taxon>
    </lineage>
</organism>
<gene>
    <name evidence="2" type="ORF">EVG20_g8927</name>
</gene>
<keyword evidence="3" id="KW-1185">Reference proteome</keyword>
<dbReference type="Proteomes" id="UP000298327">
    <property type="component" value="Unassembled WGS sequence"/>
</dbReference>
<feature type="region of interest" description="Disordered" evidence="1">
    <location>
        <begin position="81"/>
        <end position="204"/>
    </location>
</feature>
<protein>
    <submittedName>
        <fullName evidence="2">Uncharacterized protein</fullName>
    </submittedName>
</protein>
<dbReference type="OrthoDB" id="2131339at2759"/>
<comment type="caution">
    <text evidence="2">The sequence shown here is derived from an EMBL/GenBank/DDBJ whole genome shotgun (WGS) entry which is preliminary data.</text>
</comment>
<evidence type="ECO:0000313" key="2">
    <source>
        <dbReference type="EMBL" id="TFY56425.1"/>
    </source>
</evidence>
<feature type="compositionally biased region" description="Basic and acidic residues" evidence="1">
    <location>
        <begin position="108"/>
        <end position="140"/>
    </location>
</feature>
<sequence length="204" mass="22748">MASHKSDSEIMTAFHEQVNMTVDELEKWLDSPESERAGTGVGHDSGRRIVKILSKNPEKKADGYDEDDIAHMRKVVAYNTRHLAQEDHLKETKTVDELEKTKSTIRQDPVKVKKQEEGGQTKDSDANESDAKESEPKNENEATNGTKRKRAGSEDAEDDGDKKGEHDKAEDDQKKPAKRGRPAKAAPRKRGSVSEKKANGKKSK</sequence>
<name>A0A4Y9Y231_9AGAM</name>
<evidence type="ECO:0000256" key="1">
    <source>
        <dbReference type="SAM" id="MobiDB-lite"/>
    </source>
</evidence>
<dbReference type="PANTHER" id="PTHR40630">
    <property type="entry name" value="POSSIBLE DNA-BINDING PROTEIN"/>
    <property type="match status" value="1"/>
</dbReference>
<dbReference type="STRING" id="205917.A0A4Y9Y231"/>
<feature type="compositionally biased region" description="Basic and acidic residues" evidence="1">
    <location>
        <begin position="160"/>
        <end position="175"/>
    </location>
</feature>
<accession>A0A4Y9Y231</accession>
<dbReference type="PANTHER" id="PTHR40630:SF1">
    <property type="entry name" value="DNA-BINDING PROTEIN"/>
    <property type="match status" value="1"/>
</dbReference>
<dbReference type="InterPro" id="IPR021487">
    <property type="entry name" value="DUF3140"/>
</dbReference>
<reference evidence="2 3" key="1">
    <citation type="submission" date="2019-02" db="EMBL/GenBank/DDBJ databases">
        <title>Genome sequencing of the rare red list fungi Dentipellis fragilis.</title>
        <authorList>
            <person name="Buettner E."/>
            <person name="Kellner H."/>
        </authorList>
    </citation>
    <scope>NUCLEOTIDE SEQUENCE [LARGE SCALE GENOMIC DNA]</scope>
    <source>
        <strain evidence="2 3">DSM 105465</strain>
    </source>
</reference>
<evidence type="ECO:0000313" key="3">
    <source>
        <dbReference type="Proteomes" id="UP000298327"/>
    </source>
</evidence>
<dbReference type="Pfam" id="PF11338">
    <property type="entry name" value="DUF3140"/>
    <property type="match status" value="1"/>
</dbReference>